<dbReference type="GO" id="GO:0003677">
    <property type="term" value="F:DNA binding"/>
    <property type="evidence" value="ECO:0007669"/>
    <property type="project" value="UniProtKB-UniRule"/>
</dbReference>
<feature type="domain" description="Homeobox" evidence="7">
    <location>
        <begin position="1"/>
        <end position="59"/>
    </location>
</feature>
<reference evidence="9" key="3">
    <citation type="submission" date="2015-06" db="UniProtKB">
        <authorList>
            <consortium name="EnsemblMetazoa"/>
        </authorList>
    </citation>
    <scope>IDENTIFICATION</scope>
</reference>
<dbReference type="InterPro" id="IPR001356">
    <property type="entry name" value="HD"/>
</dbReference>
<dbReference type="Proteomes" id="UP000015101">
    <property type="component" value="Unassembled WGS sequence"/>
</dbReference>
<evidence type="ECO:0000256" key="6">
    <source>
        <dbReference type="RuleBase" id="RU000682"/>
    </source>
</evidence>
<comment type="subcellular location">
    <subcellularLocation>
        <location evidence="1 5 6">Nucleus</location>
    </subcellularLocation>
</comment>
<dbReference type="PANTHER" id="PTHR24340:SF38">
    <property type="entry name" value="HOMEOBOX PROTEIN NKX-3.1"/>
    <property type="match status" value="1"/>
</dbReference>
<dbReference type="PROSITE" id="PS00027">
    <property type="entry name" value="HOMEOBOX_1"/>
    <property type="match status" value="1"/>
</dbReference>
<dbReference type="RefSeq" id="XP_009013232.1">
    <property type="nucleotide sequence ID" value="XM_009014984.1"/>
</dbReference>
<feature type="DNA-binding region" description="Homeobox" evidence="5">
    <location>
        <begin position="3"/>
        <end position="60"/>
    </location>
</feature>
<dbReference type="STRING" id="6412.T1EIX1"/>
<dbReference type="InterPro" id="IPR009057">
    <property type="entry name" value="Homeodomain-like_sf"/>
</dbReference>
<dbReference type="EMBL" id="AMQM01009164">
    <property type="status" value="NOT_ANNOTATED_CDS"/>
    <property type="molecule type" value="Genomic_DNA"/>
</dbReference>
<dbReference type="OrthoDB" id="6159439at2759"/>
<dbReference type="PANTHER" id="PTHR24340">
    <property type="entry name" value="HOMEOBOX PROTEIN NKX"/>
    <property type="match status" value="1"/>
</dbReference>
<dbReference type="InParanoid" id="T1EIX1"/>
<keyword evidence="4 5" id="KW-0539">Nucleus</keyword>
<dbReference type="EMBL" id="KB096076">
    <property type="protein sequence ID" value="ESO08680.1"/>
    <property type="molecule type" value="Genomic_DNA"/>
</dbReference>
<dbReference type="EnsemblMetazoa" id="HelroT138724">
    <property type="protein sequence ID" value="HelroP138724"/>
    <property type="gene ID" value="HelroG138724"/>
</dbReference>
<evidence type="ECO:0000256" key="5">
    <source>
        <dbReference type="PROSITE-ProRule" id="PRU00108"/>
    </source>
</evidence>
<dbReference type="HOGENOM" id="CLU_049543_10_2_1"/>
<dbReference type="PRINTS" id="PR00031">
    <property type="entry name" value="HTHREPRESSR"/>
</dbReference>
<evidence type="ECO:0000259" key="7">
    <source>
        <dbReference type="PROSITE" id="PS50071"/>
    </source>
</evidence>
<evidence type="ECO:0000256" key="2">
    <source>
        <dbReference type="ARBA" id="ARBA00023125"/>
    </source>
</evidence>
<dbReference type="GO" id="GO:0000981">
    <property type="term" value="F:DNA-binding transcription factor activity, RNA polymerase II-specific"/>
    <property type="evidence" value="ECO:0007669"/>
    <property type="project" value="InterPro"/>
</dbReference>
<evidence type="ECO:0000313" key="10">
    <source>
        <dbReference type="Proteomes" id="UP000015101"/>
    </source>
</evidence>
<dbReference type="InterPro" id="IPR050394">
    <property type="entry name" value="Homeobox_NK-like"/>
</dbReference>
<name>T1EIX1_HELRO</name>
<keyword evidence="3 5" id="KW-0371">Homeobox</keyword>
<keyword evidence="10" id="KW-1185">Reference proteome</keyword>
<gene>
    <name evidence="9" type="primary">20196521</name>
    <name evidence="8" type="ORF">HELRODRAFT_138724</name>
</gene>
<accession>T1EIX1</accession>
<organism evidence="9 10">
    <name type="scientific">Helobdella robusta</name>
    <name type="common">Californian leech</name>
    <dbReference type="NCBI Taxonomy" id="6412"/>
    <lineage>
        <taxon>Eukaryota</taxon>
        <taxon>Metazoa</taxon>
        <taxon>Spiralia</taxon>
        <taxon>Lophotrochozoa</taxon>
        <taxon>Annelida</taxon>
        <taxon>Clitellata</taxon>
        <taxon>Hirudinea</taxon>
        <taxon>Rhynchobdellida</taxon>
        <taxon>Glossiphoniidae</taxon>
        <taxon>Helobdella</taxon>
    </lineage>
</organism>
<dbReference type="PROSITE" id="PS50071">
    <property type="entry name" value="HOMEOBOX_2"/>
    <property type="match status" value="1"/>
</dbReference>
<evidence type="ECO:0000313" key="8">
    <source>
        <dbReference type="EMBL" id="ESO08680.1"/>
    </source>
</evidence>
<dbReference type="Pfam" id="PF00046">
    <property type="entry name" value="Homeodomain"/>
    <property type="match status" value="1"/>
</dbReference>
<evidence type="ECO:0000256" key="1">
    <source>
        <dbReference type="ARBA" id="ARBA00004123"/>
    </source>
</evidence>
<dbReference type="CTD" id="20196521"/>
<evidence type="ECO:0000313" key="9">
    <source>
        <dbReference type="EnsemblMetazoa" id="HelroP138724"/>
    </source>
</evidence>
<dbReference type="InterPro" id="IPR020479">
    <property type="entry name" value="HD_metazoa"/>
</dbReference>
<evidence type="ECO:0000256" key="3">
    <source>
        <dbReference type="ARBA" id="ARBA00023155"/>
    </source>
</evidence>
<sequence length="60" mass="7430">RKRLRSSFTHLQVLNLEETFKRKKYLTADERVLVATYLGLTETQIKIWFQNRRYKTKRKQ</sequence>
<dbReference type="GeneID" id="20196521"/>
<dbReference type="GO" id="GO:0005634">
    <property type="term" value="C:nucleus"/>
    <property type="evidence" value="ECO:0007669"/>
    <property type="project" value="UniProtKB-SubCell"/>
</dbReference>
<dbReference type="AlphaFoldDB" id="T1EIX1"/>
<protein>
    <recommendedName>
        <fullName evidence="7">Homeobox domain-containing protein</fullName>
    </recommendedName>
</protein>
<proteinExistence type="predicted"/>
<dbReference type="InterPro" id="IPR000047">
    <property type="entry name" value="HTH_motif"/>
</dbReference>
<reference evidence="8 10" key="2">
    <citation type="journal article" date="2013" name="Nature">
        <title>Insights into bilaterian evolution from three spiralian genomes.</title>
        <authorList>
            <person name="Simakov O."/>
            <person name="Marletaz F."/>
            <person name="Cho S.J."/>
            <person name="Edsinger-Gonzales E."/>
            <person name="Havlak P."/>
            <person name="Hellsten U."/>
            <person name="Kuo D.H."/>
            <person name="Larsson T."/>
            <person name="Lv J."/>
            <person name="Arendt D."/>
            <person name="Savage R."/>
            <person name="Osoegawa K."/>
            <person name="de Jong P."/>
            <person name="Grimwood J."/>
            <person name="Chapman J.A."/>
            <person name="Shapiro H."/>
            <person name="Aerts A."/>
            <person name="Otillar R.P."/>
            <person name="Terry A.Y."/>
            <person name="Boore J.L."/>
            <person name="Grigoriev I.V."/>
            <person name="Lindberg D.R."/>
            <person name="Seaver E.C."/>
            <person name="Weisblat D.A."/>
            <person name="Putnam N.H."/>
            <person name="Rokhsar D.S."/>
        </authorList>
    </citation>
    <scope>NUCLEOTIDE SEQUENCE</scope>
</reference>
<dbReference type="PRINTS" id="PR00024">
    <property type="entry name" value="HOMEOBOX"/>
</dbReference>
<dbReference type="SUPFAM" id="SSF46689">
    <property type="entry name" value="Homeodomain-like"/>
    <property type="match status" value="1"/>
</dbReference>
<evidence type="ECO:0000256" key="4">
    <source>
        <dbReference type="ARBA" id="ARBA00023242"/>
    </source>
</evidence>
<reference evidence="10" key="1">
    <citation type="submission" date="2012-12" db="EMBL/GenBank/DDBJ databases">
        <authorList>
            <person name="Hellsten U."/>
            <person name="Grimwood J."/>
            <person name="Chapman J.A."/>
            <person name="Shapiro H."/>
            <person name="Aerts A."/>
            <person name="Otillar R.P."/>
            <person name="Terry A.Y."/>
            <person name="Boore J.L."/>
            <person name="Simakov O."/>
            <person name="Marletaz F."/>
            <person name="Cho S.-J."/>
            <person name="Edsinger-Gonzales E."/>
            <person name="Havlak P."/>
            <person name="Kuo D.-H."/>
            <person name="Larsson T."/>
            <person name="Lv J."/>
            <person name="Arendt D."/>
            <person name="Savage R."/>
            <person name="Osoegawa K."/>
            <person name="de Jong P."/>
            <person name="Lindberg D.R."/>
            <person name="Seaver E.C."/>
            <person name="Weisblat D.A."/>
            <person name="Putnam N.H."/>
            <person name="Grigoriev I.V."/>
            <person name="Rokhsar D.S."/>
        </authorList>
    </citation>
    <scope>NUCLEOTIDE SEQUENCE</scope>
</reference>
<keyword evidence="2 5" id="KW-0238">DNA-binding</keyword>
<dbReference type="eggNOG" id="KOG0842">
    <property type="taxonomic scope" value="Eukaryota"/>
</dbReference>
<dbReference type="KEGG" id="hro:HELRODRAFT_138724"/>
<dbReference type="Gene3D" id="1.10.10.60">
    <property type="entry name" value="Homeodomain-like"/>
    <property type="match status" value="1"/>
</dbReference>
<dbReference type="InterPro" id="IPR017970">
    <property type="entry name" value="Homeobox_CS"/>
</dbReference>
<dbReference type="CDD" id="cd00086">
    <property type="entry name" value="homeodomain"/>
    <property type="match status" value="1"/>
</dbReference>
<dbReference type="SMART" id="SM00389">
    <property type="entry name" value="HOX"/>
    <property type="match status" value="1"/>
</dbReference>